<dbReference type="InterPro" id="IPR011059">
    <property type="entry name" value="Metal-dep_hydrolase_composite"/>
</dbReference>
<gene>
    <name evidence="2" type="ORF">UFOPK2366_00273</name>
</gene>
<proteinExistence type="predicted"/>
<dbReference type="GO" id="GO:0005829">
    <property type="term" value="C:cytosol"/>
    <property type="evidence" value="ECO:0007669"/>
    <property type="project" value="TreeGrafter"/>
</dbReference>
<dbReference type="AlphaFoldDB" id="A0A6J6N5S3"/>
<evidence type="ECO:0000313" key="2">
    <source>
        <dbReference type="EMBL" id="CAB4681971.1"/>
    </source>
</evidence>
<dbReference type="InterPro" id="IPR032466">
    <property type="entry name" value="Metal_Hydrolase"/>
</dbReference>
<reference evidence="2" key="1">
    <citation type="submission" date="2020-05" db="EMBL/GenBank/DDBJ databases">
        <authorList>
            <person name="Chiriac C."/>
            <person name="Salcher M."/>
            <person name="Ghai R."/>
            <person name="Kavagutti S V."/>
        </authorList>
    </citation>
    <scope>NUCLEOTIDE SEQUENCE</scope>
</reference>
<dbReference type="SUPFAM" id="SSF51338">
    <property type="entry name" value="Composite domain of metallo-dependent hydrolases"/>
    <property type="match status" value="1"/>
</dbReference>
<name>A0A6J6N5S3_9ZZZZ</name>
<evidence type="ECO:0000259" key="1">
    <source>
        <dbReference type="Pfam" id="PF07969"/>
    </source>
</evidence>
<accession>A0A6J6N5S3</accession>
<dbReference type="InterPro" id="IPR050378">
    <property type="entry name" value="Metallo-dep_Hydrolases_sf"/>
</dbReference>
<organism evidence="2">
    <name type="scientific">freshwater metagenome</name>
    <dbReference type="NCBI Taxonomy" id="449393"/>
    <lineage>
        <taxon>unclassified sequences</taxon>
        <taxon>metagenomes</taxon>
        <taxon>ecological metagenomes</taxon>
    </lineage>
</organism>
<dbReference type="SUPFAM" id="SSF51556">
    <property type="entry name" value="Metallo-dependent hydrolases"/>
    <property type="match status" value="1"/>
</dbReference>
<dbReference type="PANTHER" id="PTHR11647:SF1">
    <property type="entry name" value="COLLAPSIN RESPONSE MEDIATOR PROTEIN"/>
    <property type="match status" value="1"/>
</dbReference>
<dbReference type="Gene3D" id="3.20.20.140">
    <property type="entry name" value="Metal-dependent hydrolases"/>
    <property type="match status" value="1"/>
</dbReference>
<dbReference type="PANTHER" id="PTHR11647">
    <property type="entry name" value="HYDRANTOINASE/DIHYDROPYRIMIDINASE FAMILY MEMBER"/>
    <property type="match status" value="1"/>
</dbReference>
<dbReference type="InterPro" id="IPR013108">
    <property type="entry name" value="Amidohydro_3"/>
</dbReference>
<feature type="domain" description="Amidohydrolase 3" evidence="1">
    <location>
        <begin position="45"/>
        <end position="547"/>
    </location>
</feature>
<sequence length="566" mass="60232">MTKFDLIVRGGLVLDGTGEPGRIADVAVRDGVVVQVGDVQGDATRVIDAHGALVTPGFVDIHTHYDGQATWDSHLAPSANHGVTTVVMGNCGVGFAPVREGDRQRLIELMEGVEDIPGAALHEGLSWKWESFAEYLNEVEGRPHDIDVAAQVPHGALRLYVMGERGANREPANAAEIAEMGRIAAEAISAGALGFSTSRTLNHRTSRGEPTPTLTAAREELVGIAEAIGRTGKGVLQVVSDLTDFDHEVETMRMMMQVSGRPLSISLAQAGRGSDQSMRLLEVLTQANAEGLQMRAQVAARAIGVLVGLQATVNPLKFCPSYRPLADLELGELVRRLAEPETRAAILSEYAGHCLPIVGNPTRIFVIGAVPDYEPDTDATVAALATKAGCLPAEMLYDLLLGDDGKALLYVPVLNYGDGNLDTVAALLAHPFAVPGLSDGGAHVGTICDGSFPTTLLTHWGRDRTRGPKFELPWLVSRQARATAEAVGLLDRGLLAPGYRADINVIDFDELTLHAPRLSFDLPAGGKRFLQDVDGYRHTFVAGVETYFNGQATGALPGRLVRGSTS</sequence>
<dbReference type="GO" id="GO:0016812">
    <property type="term" value="F:hydrolase activity, acting on carbon-nitrogen (but not peptide) bonds, in cyclic amides"/>
    <property type="evidence" value="ECO:0007669"/>
    <property type="project" value="TreeGrafter"/>
</dbReference>
<dbReference type="EMBL" id="CAEZXM010000032">
    <property type="protein sequence ID" value="CAB4681971.1"/>
    <property type="molecule type" value="Genomic_DNA"/>
</dbReference>
<dbReference type="Pfam" id="PF07969">
    <property type="entry name" value="Amidohydro_3"/>
    <property type="match status" value="1"/>
</dbReference>
<protein>
    <submittedName>
        <fullName evidence="2">Unannotated protein</fullName>
    </submittedName>
</protein>